<dbReference type="GO" id="GO:0004674">
    <property type="term" value="F:protein serine/threonine kinase activity"/>
    <property type="evidence" value="ECO:0007669"/>
    <property type="project" value="UniProtKB-KW"/>
</dbReference>
<dbReference type="InterPro" id="IPR036890">
    <property type="entry name" value="HATPase_C_sf"/>
</dbReference>
<dbReference type="InterPro" id="IPR011006">
    <property type="entry name" value="CheY-like_superfamily"/>
</dbReference>
<comment type="catalytic activity">
    <reaction evidence="1">
        <text>ATP + protein L-histidine = ADP + protein N-phospho-L-histidine.</text>
        <dbReference type="EC" id="2.7.13.3"/>
    </reaction>
</comment>
<organism evidence="18 19">
    <name type="scientific">Phormidium nigroviride PCC 7112</name>
    <dbReference type="NCBI Taxonomy" id="179408"/>
    <lineage>
        <taxon>Bacteria</taxon>
        <taxon>Bacillati</taxon>
        <taxon>Cyanobacteriota</taxon>
        <taxon>Cyanophyceae</taxon>
        <taxon>Oscillatoriophycideae</taxon>
        <taxon>Oscillatoriales</taxon>
        <taxon>Oscillatoriaceae</taxon>
        <taxon>Phormidium</taxon>
    </lineage>
</organism>
<keyword evidence="8" id="KW-0067">ATP-binding</keyword>
<protein>
    <recommendedName>
        <fullName evidence="12">Circadian input-output histidine kinase CikA</fullName>
        <ecNumber evidence="3">2.7.13.3</ecNumber>
    </recommendedName>
    <alternativeName>
        <fullName evidence="11">Sensory/regulatory protein RpfC</fullName>
    </alternativeName>
</protein>
<keyword evidence="6" id="KW-0547">Nucleotide-binding</keyword>
<dbReference type="SMART" id="SM00387">
    <property type="entry name" value="HATPase_c"/>
    <property type="match status" value="1"/>
</dbReference>
<dbReference type="InterPro" id="IPR005467">
    <property type="entry name" value="His_kinase_dom"/>
</dbReference>
<dbReference type="InterPro" id="IPR000719">
    <property type="entry name" value="Prot_kinase_dom"/>
</dbReference>
<evidence type="ECO:0000256" key="9">
    <source>
        <dbReference type="ARBA" id="ARBA00023012"/>
    </source>
</evidence>
<dbReference type="eggNOG" id="COG0515">
    <property type="taxonomic scope" value="Bacteria"/>
</dbReference>
<dbReference type="PROSITE" id="PS50011">
    <property type="entry name" value="PROTEIN_KINASE_DOM"/>
    <property type="match status" value="1"/>
</dbReference>
<dbReference type="SMART" id="SM00388">
    <property type="entry name" value="HisKA"/>
    <property type="match status" value="1"/>
</dbReference>
<evidence type="ECO:0000259" key="16">
    <source>
        <dbReference type="PROSITE" id="PS50109"/>
    </source>
</evidence>
<dbReference type="Pfam" id="PF02518">
    <property type="entry name" value="HATPase_c"/>
    <property type="match status" value="1"/>
</dbReference>
<comment type="subunit">
    <text evidence="10">At low DSF concentrations, interacts with RpfF.</text>
</comment>
<dbReference type="Proteomes" id="UP000010478">
    <property type="component" value="Chromosome"/>
</dbReference>
<dbReference type="Gene3D" id="1.10.510.10">
    <property type="entry name" value="Transferase(Phosphotransferase) domain 1"/>
    <property type="match status" value="1"/>
</dbReference>
<dbReference type="Pfam" id="PF00069">
    <property type="entry name" value="Pkinase"/>
    <property type="match status" value="1"/>
</dbReference>
<feature type="modified residue" description="4-aspartylphosphate" evidence="13">
    <location>
        <position position="1863"/>
    </location>
</feature>
<evidence type="ECO:0000313" key="19">
    <source>
        <dbReference type="Proteomes" id="UP000010478"/>
    </source>
</evidence>
<dbReference type="Gene3D" id="3.30.565.10">
    <property type="entry name" value="Histidine kinase-like ATPase, C-terminal domain"/>
    <property type="match status" value="1"/>
</dbReference>
<dbReference type="PATRIC" id="fig|179408.3.peg.3140"/>
<sequence>MTINLAGYQFVETLHSGIRTSVDRVRRISDFSSAIVKTLKAEYPTLSDITRLRHEYQILHSLNAEAIVKAISLESYKNGLALILEDSGSESLNDWMKGKKLTIIQVLSLGLQLVSALAEIHKHNIIHKDVKPQNIIINPATEKVKIIDFSIASRLERENSTISHPDLLEGTLAYMSPEQTGRMNRSIDYRTDFYSLGVTFYEMLTGELPFNSTDPLELVHSHIAKTPIPPHQLNPEIPPQISAIAMKLLAKNAEDRYQSTEGLKFDLETCSIELQASGYISNFVVGSADKAGQLNIPQKLYGRDSEVAALLETFDRVASGTTELMLVSGYSGIGKTVLVNEVHKPIVRQRGYFIAGKFDQFKRNIPYASLIQAFQSLTQQLLTEGEVEIQTWKEKLLSALGDNGQVIIDVIPEVELIIGKQPPVPDLGATEAQNRFSRVFKQFIGVFTTVDHPLVIFLDDLQWADSASLKLIELLITDSDSKYLLLIGAYRDNEVFPTHPTIQTIDKIRQTGATVNNIVLQPLHLVHVEELIADTLNESGGSESLSVKTRNFASLLFNKTQGNPFFLSQLLKTLYQEDLLTYNFTPLIPPYQGGTKGGWQWNIEQIQAIGITDYNVVELIARNIRKLPEDTQKVLKFAACIGNTFNLEVLAIVNQESSLVTAAQLWAALQAGLILPLSNEYKIPLVFSQEESGGFTLTDVKVDYKFLHDRVQQAAYSLIPDDRKKETHLKIGQLLLQSTTPEDRKENIFALVNQLNYGTDLLTAESQKYELAQLNLIAGQKAKAATAHDSAVKYLQVGLSLLAVDSWENRYELTLTLHEEAAESAYLSGDFDGMQRFVEIVQNCAKTLLDIVKVYKVQIQAYMAQNKLLEALNTGLQVLKQLEVEFPDSPNPSDIGQALGETATILSGTRIEDLIELPEMTDPYKLAAIGILSSIFSACYSGMPALVPLTVCKQIDLSVQYGNASVSPFAYAVYSLLLCGAVGDIEGGYEFGQLALRLVSKLNAKEIEVKTCHLVYAAVQHWKEHVRNTLEPFLSAFSSGLETGDLEYAGYAVMVWSHYSFFVGKQLMQLEREIASYTDAIHKISQETALNNTNICWQSVLNMMGNSPNLCQLMGEVYDEKKMLPLHQQTNNQLALHYLYLHKLALCYVFENYQEALKNIPQVESSFGASTGQLTVVIFYLYDSLVRLAVYAETSQSDQQDILNRVQANQEKMQKWAHHAPMNHLHKFYLVEAEKHRVLGEKVEAIEMYDKAIALAKENEYINEEALAHELAAKFYLSWGKEKIARTYMTDAYYAYMRWGALAKVKYLEEKYPQLIARASAVTETAFNPTMTIAPLTLTGGQTELLDLATVMKASSAISSEIVLPNLLIKLMKILIENAGAETGALIFSKEGQLVIEAAGTKDRVRVLESLPVSTSGQVPISVLNYVTRTQKNVVLNDSGIEEIFNADPYITQHQPKSILCAPILSQGKLCAILYLENNLIAGAFTPKRVEVLRMLSGQAAIALENANLYHTLEVKVEERTEELKAKNTRLEVEIQERQRAEQAAEAANRAKSQFLANMSHELRTPLNGILGYTQILKRDTGLTSQQNSGINIIHQCGEHLLTLINDVLDLSKIEAGKMELYLTEFHLSDFLQGITEICQIRAQQKGISLIYEPLIPLPTCVQADEKRLRQILINLLGNAIKFTEKGGVSFKVDRLETQQSLSSPIANPPSPTAKFIFQVEDTGIGIGPDELSKIFLPFEQVSGSVSQIEGTGLGLPISRQLVEMMGGELKVQSSLGKGSIFWFELELPITESWEGNHKEPEKIIRSFSGNRRKILVVDDRWQNRSVLVNLLAPIGFELMEATDGQDCVNKALLFQPDCIVIDLVMPVMDGFEAVRRIRKIPALKDVIAIATSASILSGDPQSIFQAGCNAFLLKPIRAEKLLECLGHHLGLEWIYEERTTFSSEGIFTDPPSQIQDQQLIAPPSEEVAVLFDLAMKGELLSIEQRASKLKAIDMRYAPFANQLLELTRNFEEDKLVEFVQQFR</sequence>
<dbReference type="RefSeq" id="WP_015176277.1">
    <property type="nucleotide sequence ID" value="NC_019729.1"/>
</dbReference>
<dbReference type="CDD" id="cd00082">
    <property type="entry name" value="HisKA"/>
    <property type="match status" value="1"/>
</dbReference>
<keyword evidence="9" id="KW-0902">Two-component regulatory system</keyword>
<dbReference type="PROSITE" id="PS50110">
    <property type="entry name" value="RESPONSE_REGULATORY"/>
    <property type="match status" value="1"/>
</dbReference>
<dbReference type="GO" id="GO:0000155">
    <property type="term" value="F:phosphorelay sensor kinase activity"/>
    <property type="evidence" value="ECO:0007669"/>
    <property type="project" value="InterPro"/>
</dbReference>
<dbReference type="eggNOG" id="COG3899">
    <property type="taxonomic scope" value="Bacteria"/>
</dbReference>
<proteinExistence type="inferred from homology"/>
<dbReference type="EMBL" id="CP003614">
    <property type="protein sequence ID" value="AFZ06987.1"/>
    <property type="molecule type" value="Genomic_DNA"/>
</dbReference>
<dbReference type="SUPFAM" id="SSF52540">
    <property type="entry name" value="P-loop containing nucleoside triphosphate hydrolases"/>
    <property type="match status" value="1"/>
</dbReference>
<dbReference type="InterPro" id="IPR004358">
    <property type="entry name" value="Sig_transdc_His_kin-like_C"/>
</dbReference>
<evidence type="ECO:0000256" key="7">
    <source>
        <dbReference type="ARBA" id="ARBA00022777"/>
    </source>
</evidence>
<accession>K9VHL3</accession>
<evidence type="ECO:0000256" key="6">
    <source>
        <dbReference type="ARBA" id="ARBA00022741"/>
    </source>
</evidence>
<comment type="similarity">
    <text evidence="2">In the N-terminal section; belongs to the phytochrome family.</text>
</comment>
<keyword evidence="7 18" id="KW-0418">Kinase</keyword>
<feature type="coiled-coil region" evidence="14">
    <location>
        <begin position="1514"/>
        <end position="1558"/>
    </location>
</feature>
<dbReference type="SMART" id="SM00220">
    <property type="entry name" value="S_TKc"/>
    <property type="match status" value="1"/>
</dbReference>
<dbReference type="SMART" id="SM00448">
    <property type="entry name" value="REC"/>
    <property type="match status" value="1"/>
</dbReference>
<dbReference type="Gene3D" id="3.40.50.2300">
    <property type="match status" value="1"/>
</dbReference>
<keyword evidence="18" id="KW-0723">Serine/threonine-protein kinase</keyword>
<dbReference type="Gene3D" id="1.10.287.130">
    <property type="match status" value="1"/>
</dbReference>
<dbReference type="CDD" id="cd17546">
    <property type="entry name" value="REC_hyHK_CKI1_RcsC-like"/>
    <property type="match status" value="1"/>
</dbReference>
<dbReference type="GO" id="GO:0005524">
    <property type="term" value="F:ATP binding"/>
    <property type="evidence" value="ECO:0007669"/>
    <property type="project" value="UniProtKB-KW"/>
</dbReference>
<evidence type="ECO:0000259" key="15">
    <source>
        <dbReference type="PROSITE" id="PS50011"/>
    </source>
</evidence>
<keyword evidence="14" id="KW-0175">Coiled coil</keyword>
<keyword evidence="5 18" id="KW-0808">Transferase</keyword>
<dbReference type="PANTHER" id="PTHR43642">
    <property type="entry name" value="HYBRID SIGNAL TRANSDUCTION HISTIDINE KINASE G"/>
    <property type="match status" value="1"/>
</dbReference>
<dbReference type="PROSITE" id="PS00108">
    <property type="entry name" value="PROTEIN_KINASE_ST"/>
    <property type="match status" value="1"/>
</dbReference>
<dbReference type="SUPFAM" id="SSF52172">
    <property type="entry name" value="CheY-like"/>
    <property type="match status" value="1"/>
</dbReference>
<dbReference type="InterPro" id="IPR053159">
    <property type="entry name" value="Hybrid_Histidine_Kinase"/>
</dbReference>
<dbReference type="eggNOG" id="COG2205">
    <property type="taxonomic scope" value="Bacteria"/>
</dbReference>
<feature type="domain" description="Protein kinase" evidence="15">
    <location>
        <begin position="8"/>
        <end position="280"/>
    </location>
</feature>
<dbReference type="InterPro" id="IPR029016">
    <property type="entry name" value="GAF-like_dom_sf"/>
</dbReference>
<dbReference type="Gene3D" id="3.40.50.300">
    <property type="entry name" value="P-loop containing nucleotide triphosphate hydrolases"/>
    <property type="match status" value="1"/>
</dbReference>
<dbReference type="Pfam" id="PF00512">
    <property type="entry name" value="HisKA"/>
    <property type="match status" value="1"/>
</dbReference>
<dbReference type="SUPFAM" id="SSF55874">
    <property type="entry name" value="ATPase domain of HSP90 chaperone/DNA topoisomerase II/histidine kinase"/>
    <property type="match status" value="1"/>
</dbReference>
<evidence type="ECO:0000313" key="18">
    <source>
        <dbReference type="EMBL" id="AFZ06987.1"/>
    </source>
</evidence>
<dbReference type="EC" id="2.7.13.3" evidence="3"/>
<evidence type="ECO:0000256" key="11">
    <source>
        <dbReference type="ARBA" id="ARBA00068150"/>
    </source>
</evidence>
<reference evidence="18 19" key="1">
    <citation type="submission" date="2012-05" db="EMBL/GenBank/DDBJ databases">
        <title>Finished chromosome of genome of Oscillatoria sp. PCC 7112.</title>
        <authorList>
            <consortium name="US DOE Joint Genome Institute"/>
            <person name="Gugger M."/>
            <person name="Coursin T."/>
            <person name="Rippka R."/>
            <person name="Tandeau De Marsac N."/>
            <person name="Huntemann M."/>
            <person name="Wei C.-L."/>
            <person name="Han J."/>
            <person name="Detter J.C."/>
            <person name="Han C."/>
            <person name="Tapia R."/>
            <person name="Davenport K."/>
            <person name="Daligault H."/>
            <person name="Erkkila T."/>
            <person name="Gu W."/>
            <person name="Munk A.C.C."/>
            <person name="Teshima H."/>
            <person name="Xu Y."/>
            <person name="Chain P."/>
            <person name="Chen A."/>
            <person name="Krypides N."/>
            <person name="Mavromatis K."/>
            <person name="Markowitz V."/>
            <person name="Szeto E."/>
            <person name="Ivanova N."/>
            <person name="Mikhailova N."/>
            <person name="Ovchinnikova G."/>
            <person name="Pagani I."/>
            <person name="Pati A."/>
            <person name="Goodwin L."/>
            <person name="Peters L."/>
            <person name="Pitluck S."/>
            <person name="Woyke T."/>
            <person name="Kerfeld C."/>
        </authorList>
    </citation>
    <scope>NUCLEOTIDE SEQUENCE [LARGE SCALE GENOMIC DNA]</scope>
    <source>
        <strain evidence="18 19">PCC 7112</strain>
    </source>
</reference>
<feature type="domain" description="Histidine kinase" evidence="16">
    <location>
        <begin position="1558"/>
        <end position="1790"/>
    </location>
</feature>
<dbReference type="Pfam" id="PF13191">
    <property type="entry name" value="AAA_16"/>
    <property type="match status" value="1"/>
</dbReference>
<dbReference type="CDD" id="cd16922">
    <property type="entry name" value="HATPase_EvgS-ArcB-TorS-like"/>
    <property type="match status" value="1"/>
</dbReference>
<keyword evidence="4 13" id="KW-0597">Phosphoprotein</keyword>
<dbReference type="KEGG" id="oni:Osc7112_2565"/>
<dbReference type="PANTHER" id="PTHR43642:SF1">
    <property type="entry name" value="HYBRID SIGNAL TRANSDUCTION HISTIDINE KINASE G"/>
    <property type="match status" value="1"/>
</dbReference>
<evidence type="ECO:0000256" key="4">
    <source>
        <dbReference type="ARBA" id="ARBA00022553"/>
    </source>
</evidence>
<dbReference type="InterPro" id="IPR003661">
    <property type="entry name" value="HisK_dim/P_dom"/>
</dbReference>
<dbReference type="SMART" id="SM00065">
    <property type="entry name" value="GAF"/>
    <property type="match status" value="1"/>
</dbReference>
<dbReference type="eggNOG" id="COG0784">
    <property type="taxonomic scope" value="Bacteria"/>
</dbReference>
<evidence type="ECO:0000259" key="17">
    <source>
        <dbReference type="PROSITE" id="PS50110"/>
    </source>
</evidence>
<name>K9VHL3_9CYAN</name>
<dbReference type="InterPro" id="IPR003018">
    <property type="entry name" value="GAF"/>
</dbReference>
<evidence type="ECO:0000256" key="1">
    <source>
        <dbReference type="ARBA" id="ARBA00000085"/>
    </source>
</evidence>
<dbReference type="InterPro" id="IPR011009">
    <property type="entry name" value="Kinase-like_dom_sf"/>
</dbReference>
<dbReference type="InterPro" id="IPR036097">
    <property type="entry name" value="HisK_dim/P_sf"/>
</dbReference>
<dbReference type="SUPFAM" id="SSF47384">
    <property type="entry name" value="Homodimeric domain of signal transducing histidine kinase"/>
    <property type="match status" value="1"/>
</dbReference>
<dbReference type="FunFam" id="1.10.287.130:FF:000002">
    <property type="entry name" value="Two-component osmosensing histidine kinase"/>
    <property type="match status" value="1"/>
</dbReference>
<dbReference type="HOGENOM" id="CLU_000445_34_2_3"/>
<dbReference type="Gene3D" id="3.30.450.40">
    <property type="match status" value="1"/>
</dbReference>
<dbReference type="SUPFAM" id="SSF55781">
    <property type="entry name" value="GAF domain-like"/>
    <property type="match status" value="1"/>
</dbReference>
<dbReference type="Pfam" id="PF00072">
    <property type="entry name" value="Response_reg"/>
    <property type="match status" value="1"/>
</dbReference>
<gene>
    <name evidence="18" type="ORF">Osc7112_2565</name>
</gene>
<dbReference type="PROSITE" id="PS50109">
    <property type="entry name" value="HIS_KIN"/>
    <property type="match status" value="1"/>
</dbReference>
<dbReference type="InterPro" id="IPR027417">
    <property type="entry name" value="P-loop_NTPase"/>
</dbReference>
<dbReference type="SUPFAM" id="SSF56112">
    <property type="entry name" value="Protein kinase-like (PK-like)"/>
    <property type="match status" value="1"/>
</dbReference>
<evidence type="ECO:0000256" key="8">
    <source>
        <dbReference type="ARBA" id="ARBA00022840"/>
    </source>
</evidence>
<evidence type="ECO:0000256" key="14">
    <source>
        <dbReference type="SAM" id="Coils"/>
    </source>
</evidence>
<dbReference type="InterPro" id="IPR001789">
    <property type="entry name" value="Sig_transdc_resp-reg_receiver"/>
</dbReference>
<dbReference type="InterPro" id="IPR041664">
    <property type="entry name" value="AAA_16"/>
</dbReference>
<feature type="domain" description="Response regulatory" evidence="17">
    <location>
        <begin position="1814"/>
        <end position="1930"/>
    </location>
</feature>
<dbReference type="Pfam" id="PF01590">
    <property type="entry name" value="GAF"/>
    <property type="match status" value="1"/>
</dbReference>
<evidence type="ECO:0000256" key="3">
    <source>
        <dbReference type="ARBA" id="ARBA00012438"/>
    </source>
</evidence>
<dbReference type="CDD" id="cd14014">
    <property type="entry name" value="STKc_PknB_like"/>
    <property type="match status" value="1"/>
</dbReference>
<dbReference type="InterPro" id="IPR008271">
    <property type="entry name" value="Ser/Thr_kinase_AS"/>
</dbReference>
<evidence type="ECO:0000256" key="10">
    <source>
        <dbReference type="ARBA" id="ARBA00064003"/>
    </source>
</evidence>
<dbReference type="FunFam" id="3.30.565.10:FF:000010">
    <property type="entry name" value="Sensor histidine kinase RcsC"/>
    <property type="match status" value="1"/>
</dbReference>
<dbReference type="OrthoDB" id="9801841at2"/>
<evidence type="ECO:0000256" key="5">
    <source>
        <dbReference type="ARBA" id="ARBA00022679"/>
    </source>
</evidence>
<dbReference type="PRINTS" id="PR00344">
    <property type="entry name" value="BCTRLSENSOR"/>
</dbReference>
<keyword evidence="19" id="KW-1185">Reference proteome</keyword>
<evidence type="ECO:0000256" key="2">
    <source>
        <dbReference type="ARBA" id="ARBA00006402"/>
    </source>
</evidence>
<evidence type="ECO:0000256" key="13">
    <source>
        <dbReference type="PROSITE-ProRule" id="PRU00169"/>
    </source>
</evidence>
<evidence type="ECO:0000256" key="12">
    <source>
        <dbReference type="ARBA" id="ARBA00074306"/>
    </source>
</evidence>
<dbReference type="STRING" id="179408.Osc7112_2565"/>
<dbReference type="InterPro" id="IPR003594">
    <property type="entry name" value="HATPase_dom"/>
</dbReference>